<accession>F8A0X7</accession>
<sequence length="175" mass="18698">MTTVALALSAHEARATLAAHRVDVLLCVTCDEPLELSPRLGADRELRALAEAADARVLDLADLLSGQHPLAWGAADLPHDEPRVRAALGDVTAFVLPPQDAAARGVAEVLRAVYPDARVRTSDGHDVPAGPVPRVAATRPRGVRRVLRAARVRLHEVVVLAAAWRDLSPRRRGPA</sequence>
<gene>
    <name evidence="1" type="ordered locus">Celgi_1080</name>
</gene>
<organism evidence="1 2">
    <name type="scientific">Cellulomonas gilvus (strain ATCC 13127 / NRRL B-14078)</name>
    <name type="common">Cellvibrio gilvus</name>
    <dbReference type="NCBI Taxonomy" id="593907"/>
    <lineage>
        <taxon>Bacteria</taxon>
        <taxon>Bacillati</taxon>
        <taxon>Actinomycetota</taxon>
        <taxon>Actinomycetes</taxon>
        <taxon>Micrococcales</taxon>
        <taxon>Cellulomonadaceae</taxon>
        <taxon>Cellulomonas</taxon>
    </lineage>
</organism>
<dbReference type="EMBL" id="CP002665">
    <property type="protein sequence ID" value="AEI11599.1"/>
    <property type="molecule type" value="Genomic_DNA"/>
</dbReference>
<reference evidence="2" key="1">
    <citation type="submission" date="2011-04" db="EMBL/GenBank/DDBJ databases">
        <title>Complete sequence of Cellvibrio gilvus ATCC 13127.</title>
        <authorList>
            <person name="Lucas S."/>
            <person name="Han J."/>
            <person name="Lapidus A."/>
            <person name="Cheng J.-F."/>
            <person name="Goodwin L."/>
            <person name="Pitluck S."/>
            <person name="Peters L."/>
            <person name="Munk A."/>
            <person name="Detter J.C."/>
            <person name="Han C."/>
            <person name="Tapia R."/>
            <person name="Land M."/>
            <person name="Hauser L."/>
            <person name="Kyrpides N."/>
            <person name="Ivanova N."/>
            <person name="Ovchinnikova G."/>
            <person name="Pagani I."/>
            <person name="Mead D."/>
            <person name="Brumm P."/>
            <person name="Woyke T."/>
        </authorList>
    </citation>
    <scope>NUCLEOTIDE SEQUENCE [LARGE SCALE GENOMIC DNA]</scope>
    <source>
        <strain evidence="2">ATCC 13127 / NRRL B-14078</strain>
    </source>
</reference>
<protein>
    <submittedName>
        <fullName evidence="1">Histidine kinase dimerization and phosphoacceptor region</fullName>
    </submittedName>
</protein>
<dbReference type="Proteomes" id="UP000000485">
    <property type="component" value="Chromosome"/>
</dbReference>
<dbReference type="HOGENOM" id="CLU_1529914_0_0_11"/>
<proteinExistence type="predicted"/>
<keyword evidence="1" id="KW-0418">Kinase</keyword>
<keyword evidence="1" id="KW-0808">Transferase</keyword>
<name>F8A0X7_CELGA</name>
<dbReference type="KEGG" id="cga:Celgi_1080"/>
<dbReference type="RefSeq" id="WP_013883118.1">
    <property type="nucleotide sequence ID" value="NC_015671.1"/>
</dbReference>
<dbReference type="AlphaFoldDB" id="F8A0X7"/>
<keyword evidence="2" id="KW-1185">Reference proteome</keyword>
<dbReference type="STRING" id="593907.Celgi_1080"/>
<evidence type="ECO:0000313" key="2">
    <source>
        <dbReference type="Proteomes" id="UP000000485"/>
    </source>
</evidence>
<dbReference type="GO" id="GO:0016301">
    <property type="term" value="F:kinase activity"/>
    <property type="evidence" value="ECO:0007669"/>
    <property type="project" value="UniProtKB-KW"/>
</dbReference>
<evidence type="ECO:0000313" key="1">
    <source>
        <dbReference type="EMBL" id="AEI11599.1"/>
    </source>
</evidence>